<dbReference type="Proteomes" id="UP000015520">
    <property type="component" value="Unassembled WGS sequence"/>
</dbReference>
<feature type="signal peptide" evidence="1">
    <location>
        <begin position="1"/>
        <end position="23"/>
    </location>
</feature>
<dbReference type="STRING" id="1172190.M947_02690"/>
<feature type="chain" id="PRO_5004578166" evidence="1">
    <location>
        <begin position="24"/>
        <end position="107"/>
    </location>
</feature>
<dbReference type="AlphaFoldDB" id="T0JQ61"/>
<comment type="caution">
    <text evidence="2">The sequence shown here is derived from an EMBL/GenBank/DDBJ whole genome shotgun (WGS) entry which is preliminary data.</text>
</comment>
<sequence length="107" mass="11940">MNKIVKVALAAMIMLGMSSVTLSADVSKGQKLYLKKLKKACGMNGAKMAAKHSQYEWETLKNEGKLVDEIKKVCPKASDSALKEKYLEHYYDFFHEYANDSGNVPSC</sequence>
<evidence type="ECO:0000313" key="3">
    <source>
        <dbReference type="Proteomes" id="UP000015520"/>
    </source>
</evidence>
<dbReference type="eggNOG" id="ENOG503192M">
    <property type="taxonomic scope" value="Bacteria"/>
</dbReference>
<evidence type="ECO:0000313" key="2">
    <source>
        <dbReference type="EMBL" id="EQB40261.1"/>
    </source>
</evidence>
<dbReference type="RefSeq" id="WP_021286818.1">
    <property type="nucleotide sequence ID" value="NZ_AUPZ01000003.1"/>
</dbReference>
<proteinExistence type="predicted"/>
<gene>
    <name evidence="2" type="ORF">M947_02690</name>
</gene>
<dbReference type="PATRIC" id="fig|1172190.3.peg.525"/>
<evidence type="ECO:0000256" key="1">
    <source>
        <dbReference type="SAM" id="SignalP"/>
    </source>
</evidence>
<keyword evidence="3" id="KW-1185">Reference proteome</keyword>
<dbReference type="OrthoDB" id="5334626at2"/>
<reference evidence="2 3" key="1">
    <citation type="submission" date="2013-07" db="EMBL/GenBank/DDBJ databases">
        <title>Sulfurimonas hongkongensis AST-10 Genome Sequencing.</title>
        <authorList>
            <person name="Cai L."/>
            <person name="Zhang T."/>
        </authorList>
    </citation>
    <scope>NUCLEOTIDE SEQUENCE [LARGE SCALE GENOMIC DNA]</scope>
    <source>
        <strain evidence="2 3">AST-10</strain>
    </source>
</reference>
<organism evidence="2 3">
    <name type="scientific">Sulfurimonas hongkongensis</name>
    <dbReference type="NCBI Taxonomy" id="1172190"/>
    <lineage>
        <taxon>Bacteria</taxon>
        <taxon>Pseudomonadati</taxon>
        <taxon>Campylobacterota</taxon>
        <taxon>Epsilonproteobacteria</taxon>
        <taxon>Campylobacterales</taxon>
        <taxon>Sulfurimonadaceae</taxon>
        <taxon>Sulfurimonas</taxon>
    </lineage>
</organism>
<accession>T0JQ61</accession>
<dbReference type="EMBL" id="AUPZ01000003">
    <property type="protein sequence ID" value="EQB40261.1"/>
    <property type="molecule type" value="Genomic_DNA"/>
</dbReference>
<protein>
    <submittedName>
        <fullName evidence="2">Cytochrome C</fullName>
    </submittedName>
</protein>
<name>T0JQ61_9BACT</name>
<keyword evidence="1" id="KW-0732">Signal</keyword>